<dbReference type="EMBL" id="GG677981">
    <property type="protein sequence ID" value="EER09986.1"/>
    <property type="molecule type" value="Genomic_DNA"/>
</dbReference>
<dbReference type="RefSeq" id="XP_002778191.1">
    <property type="nucleotide sequence ID" value="XM_002778145.1"/>
</dbReference>
<gene>
    <name evidence="1" type="ORF">Pmar_PMAR018631</name>
</gene>
<evidence type="ECO:0000313" key="1">
    <source>
        <dbReference type="EMBL" id="EER09986.1"/>
    </source>
</evidence>
<dbReference type="AlphaFoldDB" id="C5L0C8"/>
<name>C5L0C8_PERM5</name>
<proteinExistence type="predicted"/>
<dbReference type="GeneID" id="9038171"/>
<accession>C5L0C8</accession>
<organism evidence="2">
    <name type="scientific">Perkinsus marinus (strain ATCC 50983 / TXsc)</name>
    <dbReference type="NCBI Taxonomy" id="423536"/>
    <lineage>
        <taxon>Eukaryota</taxon>
        <taxon>Sar</taxon>
        <taxon>Alveolata</taxon>
        <taxon>Perkinsozoa</taxon>
        <taxon>Perkinsea</taxon>
        <taxon>Perkinsida</taxon>
        <taxon>Perkinsidae</taxon>
        <taxon>Perkinsus</taxon>
    </lineage>
</organism>
<dbReference type="Proteomes" id="UP000007800">
    <property type="component" value="Unassembled WGS sequence"/>
</dbReference>
<dbReference type="OMA" id="HMRISSA"/>
<keyword evidence="2" id="KW-1185">Reference proteome</keyword>
<dbReference type="InParanoid" id="C5L0C8"/>
<sequence>MRINTALPVAILCDAVIAQNSTILSLRSGINQVDIRHLPQILRDAGETPDQNIVAFLEATEITTLQNVKTQVVQSSAATIDSNELCDFVAKRVASYLCNLNVQRMPLVNFTRLHQVKPSGNTLTICT</sequence>
<evidence type="ECO:0000313" key="2">
    <source>
        <dbReference type="Proteomes" id="UP000007800"/>
    </source>
</evidence>
<protein>
    <submittedName>
        <fullName evidence="1">Uncharacterized protein</fullName>
    </submittedName>
</protein>
<reference evidence="1 2" key="1">
    <citation type="submission" date="2008-07" db="EMBL/GenBank/DDBJ databases">
        <authorList>
            <person name="El-Sayed N."/>
            <person name="Caler E."/>
            <person name="Inman J."/>
            <person name="Amedeo P."/>
            <person name="Hass B."/>
            <person name="Wortman J."/>
        </authorList>
    </citation>
    <scope>NUCLEOTIDE SEQUENCE [LARGE SCALE GENOMIC DNA]</scope>
    <source>
        <strain evidence="2">ATCC 50983 / TXsc</strain>
    </source>
</reference>